<dbReference type="STRING" id="254406.SAMN04488042_11153"/>
<dbReference type="Gene3D" id="3.40.190.170">
    <property type="entry name" value="Bacterial extracellular solute-binding protein, family 7"/>
    <property type="match status" value="1"/>
</dbReference>
<dbReference type="AlphaFoldDB" id="A0A1I4SKQ8"/>
<sequence>MPTKLTTGSAALLIARKTAQAGAAALLLASTAHAADYEMVIGHLYPEDPMSNEVQPSLLHFEALVESATGGAIDVQIFAGSQLGNEVESGKQTQSGRTMQATVMSSGAMSSFFSDYQIVTSPFLFNDYLTARAYFDGEWHANFMKGAIEESGLRYLGTFDDGGGFVALTTNQRLVKTVEDLAGLKIRVEENPAHVAIMKALGASATPLPWGEVHTALSTGLADGQFNAPGISTAYKLYEVTDYTTLSGHVYNSTTFVVSEKWFQSLPKEYQEAIAVAAREAVKIGHGIAALQAINGWTESCKLFDECYVLPASERTRMAEIARPAWREWVTGDFGVDPALVDELWAEVARISAAEKETSIGLYAD</sequence>
<dbReference type="Proteomes" id="UP000199144">
    <property type="component" value="Unassembled WGS sequence"/>
</dbReference>
<evidence type="ECO:0000256" key="4">
    <source>
        <dbReference type="SAM" id="SignalP"/>
    </source>
</evidence>
<dbReference type="PANTHER" id="PTHR33376:SF4">
    <property type="entry name" value="SIALIC ACID-BINDING PERIPLASMIC PROTEIN SIAP"/>
    <property type="match status" value="1"/>
</dbReference>
<keyword evidence="3" id="KW-0574">Periplasm</keyword>
<dbReference type="EMBL" id="FOTQ01000011">
    <property type="protein sequence ID" value="SFM64940.1"/>
    <property type="molecule type" value="Genomic_DNA"/>
</dbReference>
<keyword evidence="2 4" id="KW-0732">Signal</keyword>
<accession>A0A1I4SKQ8</accession>
<dbReference type="GO" id="GO:0055085">
    <property type="term" value="P:transmembrane transport"/>
    <property type="evidence" value="ECO:0007669"/>
    <property type="project" value="InterPro"/>
</dbReference>
<name>A0A1I4SKQ8_9RHOB</name>
<protein>
    <submittedName>
        <fullName evidence="5">Tripartite ATP-independent transporter solute receptor, DctP family</fullName>
    </submittedName>
</protein>
<dbReference type="InterPro" id="IPR038404">
    <property type="entry name" value="TRAP_DctP_sf"/>
</dbReference>
<proteinExistence type="predicted"/>
<comment type="subcellular location">
    <subcellularLocation>
        <location evidence="1">Periplasm</location>
    </subcellularLocation>
</comment>
<keyword evidence="6" id="KW-1185">Reference proteome</keyword>
<evidence type="ECO:0000313" key="5">
    <source>
        <dbReference type="EMBL" id="SFM64940.1"/>
    </source>
</evidence>
<dbReference type="GO" id="GO:0042597">
    <property type="term" value="C:periplasmic space"/>
    <property type="evidence" value="ECO:0007669"/>
    <property type="project" value="UniProtKB-SubCell"/>
</dbReference>
<reference evidence="5 6" key="1">
    <citation type="submission" date="2016-10" db="EMBL/GenBank/DDBJ databases">
        <authorList>
            <person name="de Groot N.N."/>
        </authorList>
    </citation>
    <scope>NUCLEOTIDE SEQUENCE [LARGE SCALE GENOMIC DNA]</scope>
    <source>
        <strain evidence="5 6">DSM 15283</strain>
    </source>
</reference>
<evidence type="ECO:0000256" key="1">
    <source>
        <dbReference type="ARBA" id="ARBA00004418"/>
    </source>
</evidence>
<keyword evidence="5" id="KW-0675">Receptor</keyword>
<evidence type="ECO:0000256" key="2">
    <source>
        <dbReference type="ARBA" id="ARBA00022729"/>
    </source>
</evidence>
<dbReference type="InterPro" id="IPR018389">
    <property type="entry name" value="DctP_fam"/>
</dbReference>
<dbReference type="NCBIfam" id="NF037995">
    <property type="entry name" value="TRAP_S1"/>
    <property type="match status" value="1"/>
</dbReference>
<feature type="signal peptide" evidence="4">
    <location>
        <begin position="1"/>
        <end position="34"/>
    </location>
</feature>
<dbReference type="RefSeq" id="WP_207503016.1">
    <property type="nucleotide sequence ID" value="NZ_FOTQ01000011.1"/>
</dbReference>
<organism evidence="5 6">
    <name type="scientific">Shimia aestuarii</name>
    <dbReference type="NCBI Taxonomy" id="254406"/>
    <lineage>
        <taxon>Bacteria</taxon>
        <taxon>Pseudomonadati</taxon>
        <taxon>Pseudomonadota</taxon>
        <taxon>Alphaproteobacteria</taxon>
        <taxon>Rhodobacterales</taxon>
        <taxon>Roseobacteraceae</taxon>
    </lineage>
</organism>
<feature type="chain" id="PRO_5011641829" evidence="4">
    <location>
        <begin position="35"/>
        <end position="365"/>
    </location>
</feature>
<dbReference type="PANTHER" id="PTHR33376">
    <property type="match status" value="1"/>
</dbReference>
<dbReference type="Pfam" id="PF03480">
    <property type="entry name" value="DctP"/>
    <property type="match status" value="1"/>
</dbReference>
<evidence type="ECO:0000313" key="6">
    <source>
        <dbReference type="Proteomes" id="UP000199144"/>
    </source>
</evidence>
<evidence type="ECO:0000256" key="3">
    <source>
        <dbReference type="ARBA" id="ARBA00022764"/>
    </source>
</evidence>
<gene>
    <name evidence="5" type="ORF">SAMN04488042_11153</name>
</gene>